<comment type="similarity">
    <text evidence="2">Belongs to the bacterial solute-binding protein 5 family.</text>
</comment>
<protein>
    <submittedName>
        <fullName evidence="7">ABC transporter substrate-binding protein</fullName>
    </submittedName>
</protein>
<evidence type="ECO:0000256" key="2">
    <source>
        <dbReference type="ARBA" id="ARBA00005695"/>
    </source>
</evidence>
<dbReference type="PANTHER" id="PTHR30290:SF10">
    <property type="entry name" value="PERIPLASMIC OLIGOPEPTIDE-BINDING PROTEIN-RELATED"/>
    <property type="match status" value="1"/>
</dbReference>
<name>A0ABN2AFW8_9ACTN</name>
<keyword evidence="4 5" id="KW-0732">Signal</keyword>
<accession>A0ABN2AFW8</accession>
<evidence type="ECO:0000256" key="5">
    <source>
        <dbReference type="SAM" id="SignalP"/>
    </source>
</evidence>
<dbReference type="InterPro" id="IPR030678">
    <property type="entry name" value="Peptide/Ni-bd"/>
</dbReference>
<dbReference type="InterPro" id="IPR039424">
    <property type="entry name" value="SBP_5"/>
</dbReference>
<gene>
    <name evidence="7" type="ORF">GCM10009741_14640</name>
</gene>
<dbReference type="EMBL" id="BAAANC010000001">
    <property type="protein sequence ID" value="GAA1516771.1"/>
    <property type="molecule type" value="Genomic_DNA"/>
</dbReference>
<proteinExistence type="inferred from homology"/>
<dbReference type="InterPro" id="IPR000914">
    <property type="entry name" value="SBP_5_dom"/>
</dbReference>
<keyword evidence="3" id="KW-0813">Transport</keyword>
<evidence type="ECO:0000256" key="4">
    <source>
        <dbReference type="ARBA" id="ARBA00022729"/>
    </source>
</evidence>
<dbReference type="SUPFAM" id="SSF53850">
    <property type="entry name" value="Periplasmic binding protein-like II"/>
    <property type="match status" value="1"/>
</dbReference>
<dbReference type="PIRSF" id="PIRSF002741">
    <property type="entry name" value="MppA"/>
    <property type="match status" value="1"/>
</dbReference>
<evidence type="ECO:0000313" key="8">
    <source>
        <dbReference type="Proteomes" id="UP001500363"/>
    </source>
</evidence>
<dbReference type="Proteomes" id="UP001500363">
    <property type="component" value="Unassembled WGS sequence"/>
</dbReference>
<dbReference type="PANTHER" id="PTHR30290">
    <property type="entry name" value="PERIPLASMIC BINDING COMPONENT OF ABC TRANSPORTER"/>
    <property type="match status" value="1"/>
</dbReference>
<evidence type="ECO:0000256" key="3">
    <source>
        <dbReference type="ARBA" id="ARBA00022448"/>
    </source>
</evidence>
<evidence type="ECO:0000259" key="6">
    <source>
        <dbReference type="Pfam" id="PF00496"/>
    </source>
</evidence>
<dbReference type="Pfam" id="PF00496">
    <property type="entry name" value="SBP_bac_5"/>
    <property type="match status" value="1"/>
</dbReference>
<dbReference type="PROSITE" id="PS51257">
    <property type="entry name" value="PROKAR_LIPOPROTEIN"/>
    <property type="match status" value="1"/>
</dbReference>
<dbReference type="Gene3D" id="3.10.105.10">
    <property type="entry name" value="Dipeptide-binding Protein, Domain 3"/>
    <property type="match status" value="1"/>
</dbReference>
<comment type="caution">
    <text evidence="7">The sequence shown here is derived from an EMBL/GenBank/DDBJ whole genome shotgun (WGS) entry which is preliminary data.</text>
</comment>
<dbReference type="Gene3D" id="3.40.190.10">
    <property type="entry name" value="Periplasmic binding protein-like II"/>
    <property type="match status" value="1"/>
</dbReference>
<evidence type="ECO:0000256" key="1">
    <source>
        <dbReference type="ARBA" id="ARBA00004196"/>
    </source>
</evidence>
<reference evidence="8" key="1">
    <citation type="journal article" date="2019" name="Int. J. Syst. Evol. Microbiol.">
        <title>The Global Catalogue of Microorganisms (GCM) 10K type strain sequencing project: providing services to taxonomists for standard genome sequencing and annotation.</title>
        <authorList>
            <consortium name="The Broad Institute Genomics Platform"/>
            <consortium name="The Broad Institute Genome Sequencing Center for Infectious Disease"/>
            <person name="Wu L."/>
            <person name="Ma J."/>
        </authorList>
    </citation>
    <scope>NUCLEOTIDE SEQUENCE [LARGE SCALE GENOMIC DNA]</scope>
    <source>
        <strain evidence="8">JCM 14303</strain>
    </source>
</reference>
<feature type="domain" description="Solute-binding protein family 5" evidence="6">
    <location>
        <begin position="99"/>
        <end position="445"/>
    </location>
</feature>
<sequence length="525" mass="56540">MVKVYTRRVVAVATAGVLAASLASCGDKTGNNSAPQQTGEPPRQLTFKVATTDTVTSLDPAGPYEVGSRTLQANLFQTLLTITGDKPTPVPDAADCQFDAPTTYTCSLKKDLTFPNGHALTSSDVKFSFDRMLKLKTPGGIAGLFGSIASISTPDDLTAVFTLKKPDARIPYLLTTTAASIVDEEVYPANKLMPAKAVGSGPYELTAYQPGASASLTKFKAYKGPRAAQNDGIDLTLLPDSAALSNAVTTGKADLAFHGFGATDLDKLRTGGKVQVVEAPSAEIRYFSFHFKSAVSRRPAVRRAVAQLIDRNAIAKKAYGDQVTPLYSVVPPEAGGHVDAFRTEYKEPNKAAAAAMLREGGITTPVPLTLGWTPTRYGAGAKAEVTELKRQLDASGLFRVTLRSVEWPRYQQLARSGAFDLHHSGWLPDYPDPDDYLVPFVREGAIYQNGYRSQTANKLLDQEVAEQNQLKREEILEQAQAVIARDAPVIPVWQGRLTVVAGQEIKNVTSTLNPLSYLTFSALRK</sequence>
<evidence type="ECO:0000313" key="7">
    <source>
        <dbReference type="EMBL" id="GAA1516771.1"/>
    </source>
</evidence>
<feature type="chain" id="PRO_5046137706" evidence="5">
    <location>
        <begin position="26"/>
        <end position="525"/>
    </location>
</feature>
<comment type="subcellular location">
    <subcellularLocation>
        <location evidence="1">Cell envelope</location>
    </subcellularLocation>
</comment>
<feature type="signal peptide" evidence="5">
    <location>
        <begin position="1"/>
        <end position="25"/>
    </location>
</feature>
<keyword evidence="8" id="KW-1185">Reference proteome</keyword>
<organism evidence="7 8">
    <name type="scientific">Kribbella lupini</name>
    <dbReference type="NCBI Taxonomy" id="291602"/>
    <lineage>
        <taxon>Bacteria</taxon>
        <taxon>Bacillati</taxon>
        <taxon>Actinomycetota</taxon>
        <taxon>Actinomycetes</taxon>
        <taxon>Propionibacteriales</taxon>
        <taxon>Kribbellaceae</taxon>
        <taxon>Kribbella</taxon>
    </lineage>
</organism>